<name>A0ABR5EME4_XANPE</name>
<evidence type="ECO:0000313" key="3">
    <source>
        <dbReference type="Proteomes" id="UP000035369"/>
    </source>
</evidence>
<protein>
    <submittedName>
        <fullName evidence="2">Uncharacterized protein</fullName>
    </submittedName>
</protein>
<evidence type="ECO:0000313" key="2">
    <source>
        <dbReference type="EMBL" id="KLC02093.1"/>
    </source>
</evidence>
<reference evidence="2 3" key="1">
    <citation type="submission" date="2015-02" db="EMBL/GenBank/DDBJ databases">
        <title>Whole genome sequencing of multiple isolates of three species of pepper and tomato-infecting xanthomonads reveals genetic diversity in field strains and pinpoints effectors responsible for host specificity.</title>
        <authorList>
            <person name="Schwartz A."/>
            <person name="Dahlbeck D."/>
            <person name="Staskawicz B."/>
            <person name="Bart R."/>
            <person name="Potnis N."/>
            <person name="Minsavage G."/>
            <person name="Timilsina S."/>
            <person name="Goss E."/>
            <person name="Jones J."/>
            <person name="Vallad G."/>
            <person name="Barak J."/>
            <person name="Miller S."/>
            <person name="Ritchie D."/>
            <person name="Martins J.Jr."/>
            <person name="Patane J.S."/>
            <person name="Setubal J.C."/>
        </authorList>
    </citation>
    <scope>NUCLEOTIDE SEQUENCE [LARGE SCALE GENOMIC DNA]</scope>
    <source>
        <strain evidence="2 3">Xp3-15</strain>
    </source>
</reference>
<proteinExistence type="predicted"/>
<feature type="region of interest" description="Disordered" evidence="1">
    <location>
        <begin position="46"/>
        <end position="65"/>
    </location>
</feature>
<comment type="caution">
    <text evidence="2">The sequence shown here is derived from an EMBL/GenBank/DDBJ whole genome shotgun (WGS) entry which is preliminary data.</text>
</comment>
<organism evidence="2 3">
    <name type="scientific">Xanthomonas perforans</name>
    <dbReference type="NCBI Taxonomy" id="442694"/>
    <lineage>
        <taxon>Bacteria</taxon>
        <taxon>Pseudomonadati</taxon>
        <taxon>Pseudomonadota</taxon>
        <taxon>Gammaproteobacteria</taxon>
        <taxon>Lysobacterales</taxon>
        <taxon>Lysobacteraceae</taxon>
        <taxon>Xanthomonas</taxon>
    </lineage>
</organism>
<dbReference type="EMBL" id="JZUY01000051">
    <property type="protein sequence ID" value="KLC02093.1"/>
    <property type="molecule type" value="Genomic_DNA"/>
</dbReference>
<evidence type="ECO:0000256" key="1">
    <source>
        <dbReference type="SAM" id="MobiDB-lite"/>
    </source>
</evidence>
<dbReference type="RefSeq" id="WP_046932797.1">
    <property type="nucleotide sequence ID" value="NZ_JAKHHD010000023.1"/>
</dbReference>
<dbReference type="Proteomes" id="UP000035369">
    <property type="component" value="Unassembled WGS sequence"/>
</dbReference>
<gene>
    <name evidence="2" type="ORF">XP315_20890</name>
</gene>
<keyword evidence="3" id="KW-1185">Reference proteome</keyword>
<sequence length="250" mass="27910">MADRFSPTTASRAARRAAYICSNPVCRRLTIGPDYADQNKSISTGKASHIKAASKGGPRYDPNQSSVQRRSIANAIWLCGACADLIDKNQGVSYPVVQLENWKKDHETLIKQCLEGGKRAVFQFGTHAQDYAAANKALALLKDKGFLFVPYPQENYHYVVQSMQDLRSSLTLLAGQIEQTSRLTVIIDSIIGACRHYMNSTRSDVRFEEMNDRLFAVRKFIGINIAELCNFYHLDPGPELASTFPTRVEV</sequence>
<accession>A0ABR5EME4</accession>